<protein>
    <submittedName>
        <fullName evidence="3">Uncharacterized protein</fullName>
    </submittedName>
</protein>
<feature type="coiled-coil region" evidence="1">
    <location>
        <begin position="45"/>
        <end position="83"/>
    </location>
</feature>
<gene>
    <name evidence="3" type="ORF">FVF61_04575</name>
</gene>
<dbReference type="Pfam" id="PF19578">
    <property type="entry name" value="DUF6090"/>
    <property type="match status" value="1"/>
</dbReference>
<organism evidence="3 4">
    <name type="scientific">Formosa maritima</name>
    <dbReference type="NCBI Taxonomy" id="2592046"/>
    <lineage>
        <taxon>Bacteria</taxon>
        <taxon>Pseudomonadati</taxon>
        <taxon>Bacteroidota</taxon>
        <taxon>Flavobacteriia</taxon>
        <taxon>Flavobacteriales</taxon>
        <taxon>Flavobacteriaceae</taxon>
        <taxon>Formosa</taxon>
    </lineage>
</organism>
<evidence type="ECO:0000313" key="4">
    <source>
        <dbReference type="Proteomes" id="UP000324550"/>
    </source>
</evidence>
<keyword evidence="4" id="KW-1185">Reference proteome</keyword>
<dbReference type="RefSeq" id="WP_148453839.1">
    <property type="nucleotide sequence ID" value="NZ_VSFC01000022.1"/>
</dbReference>
<keyword evidence="2" id="KW-0472">Membrane</keyword>
<dbReference type="InterPro" id="IPR045749">
    <property type="entry name" value="DUF6090"/>
</dbReference>
<dbReference type="OrthoDB" id="821805at2"/>
<dbReference type="AlphaFoldDB" id="A0A5D0GI56"/>
<reference evidence="3 4" key="1">
    <citation type="submission" date="2019-08" db="EMBL/GenBank/DDBJ databases">
        <title>Formosa sediminis sp. nov., isolated from marine sediment.</title>
        <authorList>
            <person name="Cao W.R."/>
        </authorList>
    </citation>
    <scope>NUCLEOTIDE SEQUENCE [LARGE SCALE GENOMIC DNA]</scope>
    <source>
        <strain evidence="3 4">1494</strain>
    </source>
</reference>
<feature type="transmembrane region" description="Helical" evidence="2">
    <location>
        <begin position="21"/>
        <end position="42"/>
    </location>
</feature>
<proteinExistence type="predicted"/>
<keyword evidence="2" id="KW-1133">Transmembrane helix</keyword>
<dbReference type="EMBL" id="VSFC01000022">
    <property type="protein sequence ID" value="TYA57507.1"/>
    <property type="molecule type" value="Genomic_DNA"/>
</dbReference>
<keyword evidence="1" id="KW-0175">Coiled coil</keyword>
<sequence length="263" mass="30576">MIKFFRHVRKNLLNEGKTSKYFKYAIGEIILVVIGILIALQINTLNEERKDRIKEQDILKQLKEEFQSNLLQLENKIEQRNSIINAASNTLAIMDFPNNANRDSIMANISTLTNTPTFDPITNDLISSGNIRLIKNKDLNKSLTQWTTYILQLGEIEQEYVDNYRTIYLPFLMKLGIGRDVDNAYWEIKDNFKFLMDHKEIEDKPVLSKSPTPIPLTDLLNNKEFESLLSNAIYINYIANLEAKSLHKRILEILDLLNKEIKD</sequence>
<name>A0A5D0GI56_9FLAO</name>
<evidence type="ECO:0000256" key="2">
    <source>
        <dbReference type="SAM" id="Phobius"/>
    </source>
</evidence>
<evidence type="ECO:0000256" key="1">
    <source>
        <dbReference type="SAM" id="Coils"/>
    </source>
</evidence>
<comment type="caution">
    <text evidence="3">The sequence shown here is derived from an EMBL/GenBank/DDBJ whole genome shotgun (WGS) entry which is preliminary data.</text>
</comment>
<dbReference type="Proteomes" id="UP000324550">
    <property type="component" value="Unassembled WGS sequence"/>
</dbReference>
<keyword evidence="2" id="KW-0812">Transmembrane</keyword>
<evidence type="ECO:0000313" key="3">
    <source>
        <dbReference type="EMBL" id="TYA57507.1"/>
    </source>
</evidence>
<accession>A0A5D0GI56</accession>